<sequence>MAIWRDLYPLVADQAPLAPVGVVNNHAKRAVKRFLEETGIWREALAAVDVEAGVSQYTLTPPTDAQITGVVMVRCKGTTLSVLAGGEWPYGSTAQGQPQVWKFEPTETLRIFPIPTEAMAGGLEVVARCVPSSEAASFPDWLMDEWSEVLAYGALSTVLMGKGQPWKDSQLALYYQKAFKRGIASARIKDMKSGARTSLRVYPKIYGAPDGGFRGSGDGIDLLDGGSADSSASGTYDGGGAGG</sequence>
<dbReference type="OrthoDB" id="5584931at2"/>
<proteinExistence type="predicted"/>
<dbReference type="InterPro" id="IPR056209">
    <property type="entry name" value="SU10_adaptor"/>
</dbReference>
<dbReference type="EMBL" id="QMIF01000002">
    <property type="protein sequence ID" value="TVM35606.1"/>
    <property type="molecule type" value="Genomic_DNA"/>
</dbReference>
<dbReference type="AlphaFoldDB" id="A0A6P1ZJ88"/>
<organism evidence="1 2">
    <name type="scientific">Oceanidesulfovibrio marinus</name>
    <dbReference type="NCBI Taxonomy" id="370038"/>
    <lineage>
        <taxon>Bacteria</taxon>
        <taxon>Pseudomonadati</taxon>
        <taxon>Thermodesulfobacteriota</taxon>
        <taxon>Desulfovibrionia</taxon>
        <taxon>Desulfovibrionales</taxon>
        <taxon>Desulfovibrionaceae</taxon>
        <taxon>Oceanidesulfovibrio</taxon>
    </lineage>
</organism>
<dbReference type="Proteomes" id="UP000434052">
    <property type="component" value="Unassembled WGS sequence"/>
</dbReference>
<protein>
    <submittedName>
        <fullName evidence="1">Uncharacterized protein</fullName>
    </submittedName>
</protein>
<gene>
    <name evidence="1" type="ORF">DQK91_02780</name>
</gene>
<comment type="caution">
    <text evidence="1">The sequence shown here is derived from an EMBL/GenBank/DDBJ whole genome shotgun (WGS) entry which is preliminary data.</text>
</comment>
<evidence type="ECO:0000313" key="1">
    <source>
        <dbReference type="EMBL" id="TVM35606.1"/>
    </source>
</evidence>
<accession>A0A6P1ZJ88</accession>
<dbReference type="RefSeq" id="WP_144233935.1">
    <property type="nucleotide sequence ID" value="NZ_QMIF01000002.1"/>
</dbReference>
<name>A0A6P1ZJ88_9BACT</name>
<reference evidence="1 2" key="1">
    <citation type="submission" date="2018-06" db="EMBL/GenBank/DDBJ databases">
        <title>Complete genome of Desulfovibrio marinus P48SEP.</title>
        <authorList>
            <person name="Crispim J.S."/>
            <person name="Vidigal P.M.P."/>
            <person name="Silva L.C.F."/>
            <person name="Araujo L.C."/>
            <person name="Laguardia C.N."/>
            <person name="Dias R.S."/>
            <person name="Sousa M.P."/>
            <person name="Paula S.O."/>
            <person name="Silva C."/>
        </authorList>
    </citation>
    <scope>NUCLEOTIDE SEQUENCE [LARGE SCALE GENOMIC DNA]</scope>
    <source>
        <strain evidence="1 2">P48SEP</strain>
    </source>
</reference>
<dbReference type="Pfam" id="PF24175">
    <property type="entry name" value="SU10_adaptor"/>
    <property type="match status" value="1"/>
</dbReference>
<evidence type="ECO:0000313" key="2">
    <source>
        <dbReference type="Proteomes" id="UP000434052"/>
    </source>
</evidence>